<keyword evidence="4 6" id="KW-0472">Membrane</keyword>
<keyword evidence="8" id="KW-1185">Reference proteome</keyword>
<evidence type="ECO:0008006" key="9">
    <source>
        <dbReference type="Google" id="ProtNLM"/>
    </source>
</evidence>
<evidence type="ECO:0000256" key="1">
    <source>
        <dbReference type="ARBA" id="ARBA00022692"/>
    </source>
</evidence>
<evidence type="ECO:0000256" key="6">
    <source>
        <dbReference type="SAM" id="Phobius"/>
    </source>
</evidence>
<dbReference type="GO" id="GO:0031410">
    <property type="term" value="C:cytoplasmic vesicle"/>
    <property type="evidence" value="ECO:0007669"/>
    <property type="project" value="UniProtKB-KW"/>
</dbReference>
<feature type="transmembrane region" description="Helical" evidence="6">
    <location>
        <begin position="64"/>
        <end position="83"/>
    </location>
</feature>
<reference evidence="7" key="2">
    <citation type="submission" date="2022-10" db="EMBL/GenBank/DDBJ databases">
        <authorList>
            <consortium name="ENA_rothamsted_submissions"/>
            <consortium name="culmorum"/>
            <person name="King R."/>
        </authorList>
    </citation>
    <scope>NUCLEOTIDE SEQUENCE</scope>
</reference>
<evidence type="ECO:0000256" key="3">
    <source>
        <dbReference type="ARBA" id="ARBA00022989"/>
    </source>
</evidence>
<gene>
    <name evidence="7" type="ORF">CHIRRI_LOCUS8756</name>
</gene>
<protein>
    <recommendedName>
        <fullName evidence="9">Vacuolar ATPase assembly integral membrane protein VMA21 homolog</fullName>
    </recommendedName>
</protein>
<keyword evidence="5" id="KW-0968">Cytoplasmic vesicle</keyword>
<keyword evidence="3 6" id="KW-1133">Transmembrane helix</keyword>
<evidence type="ECO:0000256" key="2">
    <source>
        <dbReference type="ARBA" id="ARBA00022824"/>
    </source>
</evidence>
<dbReference type="OrthoDB" id="160405at2759"/>
<dbReference type="Proteomes" id="UP001153620">
    <property type="component" value="Chromosome 2"/>
</dbReference>
<proteinExistence type="predicted"/>
<keyword evidence="2" id="KW-0256">Endoplasmic reticulum</keyword>
<organism evidence="7 8">
    <name type="scientific">Chironomus riparius</name>
    <dbReference type="NCBI Taxonomy" id="315576"/>
    <lineage>
        <taxon>Eukaryota</taxon>
        <taxon>Metazoa</taxon>
        <taxon>Ecdysozoa</taxon>
        <taxon>Arthropoda</taxon>
        <taxon>Hexapoda</taxon>
        <taxon>Insecta</taxon>
        <taxon>Pterygota</taxon>
        <taxon>Neoptera</taxon>
        <taxon>Endopterygota</taxon>
        <taxon>Diptera</taxon>
        <taxon>Nematocera</taxon>
        <taxon>Chironomoidea</taxon>
        <taxon>Chironomidae</taxon>
        <taxon>Chironominae</taxon>
        <taxon>Chironomus</taxon>
    </lineage>
</organism>
<name>A0A9N9WR99_9DIPT</name>
<evidence type="ECO:0000256" key="5">
    <source>
        <dbReference type="ARBA" id="ARBA00023329"/>
    </source>
</evidence>
<dbReference type="InterPro" id="IPR019013">
    <property type="entry name" value="Vma21"/>
</dbReference>
<reference evidence="7" key="1">
    <citation type="submission" date="2022-01" db="EMBL/GenBank/DDBJ databases">
        <authorList>
            <person name="King R."/>
        </authorList>
    </citation>
    <scope>NUCLEOTIDE SEQUENCE</scope>
</reference>
<evidence type="ECO:0000313" key="8">
    <source>
        <dbReference type="Proteomes" id="UP001153620"/>
    </source>
</evidence>
<evidence type="ECO:0000256" key="4">
    <source>
        <dbReference type="ARBA" id="ARBA00023136"/>
    </source>
</evidence>
<dbReference type="GO" id="GO:0070072">
    <property type="term" value="P:vacuolar proton-transporting V-type ATPase complex assembly"/>
    <property type="evidence" value="ECO:0007669"/>
    <property type="project" value="InterPro"/>
</dbReference>
<keyword evidence="1 6" id="KW-0812">Transmembrane</keyword>
<sequence>MSKTKKNNKSLLNEEGQSQNRVDMGILVTVLGYCVLIIFLPIISFFGSKYVLEGFDLTSISKNIYAAIIAVINLHIALGVYLYKAYSEGDTPKQTIQKQD</sequence>
<dbReference type="Pfam" id="PF09446">
    <property type="entry name" value="VMA21"/>
    <property type="match status" value="1"/>
</dbReference>
<evidence type="ECO:0000313" key="7">
    <source>
        <dbReference type="EMBL" id="CAG9805889.1"/>
    </source>
</evidence>
<dbReference type="EMBL" id="OU895878">
    <property type="protein sequence ID" value="CAG9805889.1"/>
    <property type="molecule type" value="Genomic_DNA"/>
</dbReference>
<dbReference type="AlphaFoldDB" id="A0A9N9WR99"/>
<accession>A0A9N9WR99</accession>
<feature type="transmembrane region" description="Helical" evidence="6">
    <location>
        <begin position="21"/>
        <end position="44"/>
    </location>
</feature>